<evidence type="ECO:0000313" key="1">
    <source>
        <dbReference type="EMBL" id="PNX54914.1"/>
    </source>
</evidence>
<reference evidence="1 2" key="1">
    <citation type="journal article" date="2014" name="Am. J. Bot.">
        <title>Genome assembly and annotation for red clover (Trifolium pratense; Fabaceae).</title>
        <authorList>
            <person name="Istvanek J."/>
            <person name="Jaros M."/>
            <person name="Krenek A."/>
            <person name="Repkova J."/>
        </authorList>
    </citation>
    <scope>NUCLEOTIDE SEQUENCE [LARGE SCALE GENOMIC DNA]</scope>
    <source>
        <strain evidence="2">cv. Tatra</strain>
        <tissue evidence="1">Young leaves</tissue>
    </source>
</reference>
<accession>A0A2K3JLM0</accession>
<proteinExistence type="predicted"/>
<name>A0A2K3JLM0_TRIPR</name>
<evidence type="ECO:0000313" key="2">
    <source>
        <dbReference type="Proteomes" id="UP000236291"/>
    </source>
</evidence>
<organism evidence="1 2">
    <name type="scientific">Trifolium pratense</name>
    <name type="common">Red clover</name>
    <dbReference type="NCBI Taxonomy" id="57577"/>
    <lineage>
        <taxon>Eukaryota</taxon>
        <taxon>Viridiplantae</taxon>
        <taxon>Streptophyta</taxon>
        <taxon>Embryophyta</taxon>
        <taxon>Tracheophyta</taxon>
        <taxon>Spermatophyta</taxon>
        <taxon>Magnoliopsida</taxon>
        <taxon>eudicotyledons</taxon>
        <taxon>Gunneridae</taxon>
        <taxon>Pentapetalae</taxon>
        <taxon>rosids</taxon>
        <taxon>fabids</taxon>
        <taxon>Fabales</taxon>
        <taxon>Fabaceae</taxon>
        <taxon>Papilionoideae</taxon>
        <taxon>50 kb inversion clade</taxon>
        <taxon>NPAAA clade</taxon>
        <taxon>Hologalegina</taxon>
        <taxon>IRL clade</taxon>
        <taxon>Trifolieae</taxon>
        <taxon>Trifolium</taxon>
    </lineage>
</organism>
<dbReference type="EMBL" id="ASHM01069568">
    <property type="protein sequence ID" value="PNX54914.1"/>
    <property type="molecule type" value="Genomic_DNA"/>
</dbReference>
<dbReference type="Proteomes" id="UP000236291">
    <property type="component" value="Unassembled WGS sequence"/>
</dbReference>
<protein>
    <submittedName>
        <fullName evidence="1">Uncharacterized protein</fullName>
    </submittedName>
</protein>
<feature type="non-terminal residue" evidence="1">
    <location>
        <position position="1"/>
    </location>
</feature>
<comment type="caution">
    <text evidence="1">The sequence shown here is derived from an EMBL/GenBank/DDBJ whole genome shotgun (WGS) entry which is preliminary data.</text>
</comment>
<reference evidence="1 2" key="2">
    <citation type="journal article" date="2017" name="Front. Plant Sci.">
        <title>Gene Classification and Mining of Molecular Markers Useful in Red Clover (Trifolium pratense) Breeding.</title>
        <authorList>
            <person name="Istvanek J."/>
            <person name="Dluhosova J."/>
            <person name="Dluhos P."/>
            <person name="Patkova L."/>
            <person name="Nedelnik J."/>
            <person name="Repkova J."/>
        </authorList>
    </citation>
    <scope>NUCLEOTIDE SEQUENCE [LARGE SCALE GENOMIC DNA]</scope>
    <source>
        <strain evidence="2">cv. Tatra</strain>
        <tissue evidence="1">Young leaves</tissue>
    </source>
</reference>
<gene>
    <name evidence="1" type="ORF">L195_g048537</name>
</gene>
<sequence>VSHSSLPQCGWEESAPDCTANSKEVQSGVDRCNVIIRVRAVTVVLQVHRIATK</sequence>
<dbReference type="AlphaFoldDB" id="A0A2K3JLM0"/>